<reference evidence="2" key="1">
    <citation type="journal article" date="2015" name="PLoS Negl. Trop. Dis.">
        <title>Deep Sequencing Analysis of the Ixodes ricinus Haemocytome.</title>
        <authorList>
            <person name="Kotsyfakis M."/>
            <person name="Kopacek P."/>
            <person name="Franta Z."/>
            <person name="Pedra J.H."/>
            <person name="Ribeiro J.M."/>
        </authorList>
    </citation>
    <scope>NUCLEOTIDE SEQUENCE</scope>
</reference>
<feature type="chain" id="PRO_5001867057" evidence="1">
    <location>
        <begin position="18"/>
        <end position="178"/>
    </location>
</feature>
<dbReference type="InterPro" id="IPR012674">
    <property type="entry name" value="Calycin"/>
</dbReference>
<protein>
    <submittedName>
        <fullName evidence="2">Putative secreted protein</fullName>
    </submittedName>
</protein>
<evidence type="ECO:0000256" key="1">
    <source>
        <dbReference type="SAM" id="SignalP"/>
    </source>
</evidence>
<dbReference type="EMBL" id="GBIH01001310">
    <property type="protein sequence ID" value="JAC93400.1"/>
    <property type="molecule type" value="mRNA"/>
</dbReference>
<accession>A0A090XD10</accession>
<feature type="signal peptide" evidence="1">
    <location>
        <begin position="1"/>
        <end position="17"/>
    </location>
</feature>
<evidence type="ECO:0000313" key="2">
    <source>
        <dbReference type="EMBL" id="JAC93400.1"/>
    </source>
</evidence>
<dbReference type="SUPFAM" id="SSF50814">
    <property type="entry name" value="Lipocalins"/>
    <property type="match status" value="1"/>
</dbReference>
<proteinExistence type="evidence at transcript level"/>
<dbReference type="Gene3D" id="2.40.128.20">
    <property type="match status" value="1"/>
</dbReference>
<keyword evidence="1" id="KW-0732">Signal</keyword>
<sequence length="178" mass="20330">MIAALFLAIQLFGQSQSEVCEGDFPNATEVMTLLKRTYMLRSLEDSPNVQCAYQIFYNYREHGKYDKVVLPRGAKTHPQQSPLYVKRVVNSTIYLDTKADFDMQPTFLDILYSNLTSCMVTKGPYKENFPQGCRLWLTNSSFANPEPRCIEGFKRHCNLTPFSSYNITGCVDLNAPLK</sequence>
<name>A0A090XD10_IXORI</name>
<dbReference type="AlphaFoldDB" id="A0A090XD10"/>
<organism evidence="2">
    <name type="scientific">Ixodes ricinus</name>
    <name type="common">Common tick</name>
    <name type="synonym">Acarus ricinus</name>
    <dbReference type="NCBI Taxonomy" id="34613"/>
    <lineage>
        <taxon>Eukaryota</taxon>
        <taxon>Metazoa</taxon>
        <taxon>Ecdysozoa</taxon>
        <taxon>Arthropoda</taxon>
        <taxon>Chelicerata</taxon>
        <taxon>Arachnida</taxon>
        <taxon>Acari</taxon>
        <taxon>Parasitiformes</taxon>
        <taxon>Ixodida</taxon>
        <taxon>Ixodoidea</taxon>
        <taxon>Ixodidae</taxon>
        <taxon>Ixodinae</taxon>
        <taxon>Ixodes</taxon>
    </lineage>
</organism>